<evidence type="ECO:0000256" key="1">
    <source>
        <dbReference type="ARBA" id="ARBA00022723"/>
    </source>
</evidence>
<dbReference type="RefSeq" id="WP_169098064.1">
    <property type="nucleotide sequence ID" value="NZ_JABBVZ010000016.1"/>
</dbReference>
<gene>
    <name evidence="5" type="ORF">HIJ39_06910</name>
</gene>
<keyword evidence="1 3" id="KW-0479">Metal-binding</keyword>
<dbReference type="Proteomes" id="UP000533476">
    <property type="component" value="Unassembled WGS sequence"/>
</dbReference>
<keyword evidence="2" id="KW-0378">Hydrolase</keyword>
<evidence type="ECO:0000259" key="4">
    <source>
        <dbReference type="Pfam" id="PF00557"/>
    </source>
</evidence>
<dbReference type="AlphaFoldDB" id="A0A7Y0L2V5"/>
<reference evidence="5 6" key="1">
    <citation type="submission" date="2020-04" db="EMBL/GenBank/DDBJ databases">
        <authorList>
            <person name="Zhang R."/>
            <person name="Schippers A."/>
        </authorList>
    </citation>
    <scope>NUCLEOTIDE SEQUENCE [LARGE SCALE GENOMIC DNA]</scope>
    <source>
        <strain evidence="5 6">DSM 109850</strain>
    </source>
</reference>
<accession>A0A7Y0L2V5</accession>
<dbReference type="PANTHER" id="PTHR46112:SF3">
    <property type="entry name" value="AMINOPEPTIDASE YPDF"/>
    <property type="match status" value="1"/>
</dbReference>
<dbReference type="Gene3D" id="3.40.350.10">
    <property type="entry name" value="Creatinase/prolidase N-terminal domain"/>
    <property type="match status" value="1"/>
</dbReference>
<dbReference type="Pfam" id="PF00557">
    <property type="entry name" value="Peptidase_M24"/>
    <property type="match status" value="1"/>
</dbReference>
<proteinExistence type="inferred from homology"/>
<dbReference type="GO" id="GO:0004177">
    <property type="term" value="F:aminopeptidase activity"/>
    <property type="evidence" value="ECO:0007669"/>
    <property type="project" value="UniProtKB-KW"/>
</dbReference>
<sequence length="357" mass="38899">MRIHTIQDKLANDTVLALAPGDDFRYAAEWSPLGDERLTFLLVGKEGARLVIASVNAEEAVAHLPDGFSIARFSDDEGPVTALKDAVKNFHGSRFLVSDDARFAHAQILADVVEGSLGLASTMMAELRMQKDEEEIRLLAESQRINDLAMQAGYEAMRPGMTELELADVVRRAFIAHGADREAFIIVAAGAHSALPHHTPTDTKLEEGPVLFDIGCYYHGYASDMTRVAYLGTPSQKFRQVHQLVEQAVQSAHRTARPGVPAEEVDRAARRVIDQGGYGPQFVHRVGHGIGLSVHEPPSVMEGNTLPLPVNAAFSIEPGIYLPGEFGVRLEEVVVNRPGGAQILSQVPRDIFVKSLK</sequence>
<dbReference type="InterPro" id="IPR036005">
    <property type="entry name" value="Creatinase/aminopeptidase-like"/>
</dbReference>
<organism evidence="5 6">
    <name type="scientific">Sulfobacillus harzensis</name>
    <dbReference type="NCBI Taxonomy" id="2729629"/>
    <lineage>
        <taxon>Bacteria</taxon>
        <taxon>Bacillati</taxon>
        <taxon>Bacillota</taxon>
        <taxon>Clostridia</taxon>
        <taxon>Eubacteriales</taxon>
        <taxon>Clostridiales Family XVII. Incertae Sedis</taxon>
        <taxon>Sulfobacillus</taxon>
    </lineage>
</organism>
<dbReference type="InterPro" id="IPR001131">
    <property type="entry name" value="Peptidase_M24B_aminopep-P_CS"/>
</dbReference>
<feature type="domain" description="Peptidase M24" evidence="4">
    <location>
        <begin position="139"/>
        <end position="335"/>
    </location>
</feature>
<dbReference type="SUPFAM" id="SSF55920">
    <property type="entry name" value="Creatinase/aminopeptidase"/>
    <property type="match status" value="1"/>
</dbReference>
<dbReference type="EMBL" id="JABBVZ010000016">
    <property type="protein sequence ID" value="NMP22078.1"/>
    <property type="molecule type" value="Genomic_DNA"/>
</dbReference>
<comment type="caution">
    <text evidence="5">The sequence shown here is derived from an EMBL/GenBank/DDBJ whole genome shotgun (WGS) entry which is preliminary data.</text>
</comment>
<keyword evidence="6" id="KW-1185">Reference proteome</keyword>
<dbReference type="Gene3D" id="3.90.230.10">
    <property type="entry name" value="Creatinase/methionine aminopeptidase superfamily"/>
    <property type="match status" value="1"/>
</dbReference>
<dbReference type="InterPro" id="IPR029149">
    <property type="entry name" value="Creatin/AminoP/Spt16_N"/>
</dbReference>
<dbReference type="CDD" id="cd01092">
    <property type="entry name" value="APP-like"/>
    <property type="match status" value="1"/>
</dbReference>
<evidence type="ECO:0000313" key="6">
    <source>
        <dbReference type="Proteomes" id="UP000533476"/>
    </source>
</evidence>
<keyword evidence="5" id="KW-0031">Aminopeptidase</keyword>
<comment type="similarity">
    <text evidence="3">Belongs to the peptidase M24B family.</text>
</comment>
<evidence type="ECO:0000256" key="2">
    <source>
        <dbReference type="ARBA" id="ARBA00022801"/>
    </source>
</evidence>
<dbReference type="PANTHER" id="PTHR46112">
    <property type="entry name" value="AMINOPEPTIDASE"/>
    <property type="match status" value="1"/>
</dbReference>
<dbReference type="InterPro" id="IPR000994">
    <property type="entry name" value="Pept_M24"/>
</dbReference>
<keyword evidence="5" id="KW-0645">Protease</keyword>
<evidence type="ECO:0000256" key="3">
    <source>
        <dbReference type="RuleBase" id="RU000590"/>
    </source>
</evidence>
<dbReference type="InterPro" id="IPR050659">
    <property type="entry name" value="Peptidase_M24B"/>
</dbReference>
<dbReference type="GO" id="GO:0046872">
    <property type="term" value="F:metal ion binding"/>
    <property type="evidence" value="ECO:0007669"/>
    <property type="project" value="UniProtKB-KW"/>
</dbReference>
<dbReference type="PROSITE" id="PS00491">
    <property type="entry name" value="PROLINE_PEPTIDASE"/>
    <property type="match status" value="1"/>
</dbReference>
<evidence type="ECO:0000313" key="5">
    <source>
        <dbReference type="EMBL" id="NMP22078.1"/>
    </source>
</evidence>
<name>A0A7Y0L2V5_9FIRM</name>
<protein>
    <submittedName>
        <fullName evidence="5">Aminopeptidase P family protein</fullName>
    </submittedName>
</protein>